<keyword evidence="4" id="KW-1134">Transmembrane beta strand</keyword>
<evidence type="ECO:0000256" key="6">
    <source>
        <dbReference type="ARBA" id="ARBA00023136"/>
    </source>
</evidence>
<proteinExistence type="inferred from homology"/>
<feature type="chain" id="PRO_5024326317" evidence="9">
    <location>
        <begin position="22"/>
        <end position="487"/>
    </location>
</feature>
<dbReference type="GO" id="GO:0015562">
    <property type="term" value="F:efflux transmembrane transporter activity"/>
    <property type="evidence" value="ECO:0007669"/>
    <property type="project" value="InterPro"/>
</dbReference>
<keyword evidence="3" id="KW-0813">Transport</keyword>
<sequence length="487" mass="53019">MRKILILRRFATIMFTSCLLAACQMSANNLALGEKTLTQSKNTEASRPLSAAGSTPVPAVDRENVTNASTPKASDRGSLTMETAVRRAVGWHPTINEASDRIYQADERIRAAQAGYYPKLNAGVNSGYQSSNREGWRPQLNVAASQLLYDFGKVSSVVDAERAGKDINQARLLLAVDNLSRDTANAVVEIQRYRSLSSLAQQQVDGVKRIAGLVHERTDKGASTMSDKIQADARVESALATQLQYQSELNRWQVVLAAMIGGGAPNPSSEAPAWLGKSCDVAAPDWDQVPAMLQAKAEKEEAKAQLAASKAEAYPTVSLEATTGYDLNASRDNTTSNDRQPEYSVGVNVSSNLYNGGQTGARKRAATYGLQAAESAISTARIDMERNLMESRSQIGTLSRLMSSLELRADMMVKTRDLYREQYVELGTRTLLDLLNAEQELHEARFQSANTVHDIRRLNLNCLYSSGKMRQSFGLQASALRGGGSNQ</sequence>
<dbReference type="Proteomes" id="UP000327108">
    <property type="component" value="Unassembled WGS sequence"/>
</dbReference>
<evidence type="ECO:0000256" key="2">
    <source>
        <dbReference type="ARBA" id="ARBA00007613"/>
    </source>
</evidence>
<dbReference type="Pfam" id="PF02321">
    <property type="entry name" value="OEP"/>
    <property type="match status" value="2"/>
</dbReference>
<keyword evidence="9" id="KW-0732">Signal</keyword>
<comment type="caution">
    <text evidence="10">The sequence shown here is derived from an EMBL/GenBank/DDBJ whole genome shotgun (WGS) entry which is preliminary data.</text>
</comment>
<keyword evidence="7" id="KW-0998">Cell outer membrane</keyword>
<accession>A0A5N1JVW7</accession>
<dbReference type="PROSITE" id="PS51257">
    <property type="entry name" value="PROKAR_LIPOPROTEIN"/>
    <property type="match status" value="1"/>
</dbReference>
<comment type="similarity">
    <text evidence="2">Belongs to the outer membrane factor (OMF) (TC 1.B.17) family.</text>
</comment>
<feature type="region of interest" description="Disordered" evidence="8">
    <location>
        <begin position="40"/>
        <end position="78"/>
    </location>
</feature>
<dbReference type="OrthoDB" id="314748at2"/>
<keyword evidence="11" id="KW-1185">Reference proteome</keyword>
<dbReference type="PANTHER" id="PTHR30026:SF22">
    <property type="entry name" value="OUTER MEMBRANE EFFLUX PROTEIN"/>
    <property type="match status" value="1"/>
</dbReference>
<dbReference type="GO" id="GO:0015288">
    <property type="term" value="F:porin activity"/>
    <property type="evidence" value="ECO:0007669"/>
    <property type="project" value="TreeGrafter"/>
</dbReference>
<keyword evidence="5" id="KW-0812">Transmembrane</keyword>
<dbReference type="NCBIfam" id="TIGR01844">
    <property type="entry name" value="type_I_sec_TolC"/>
    <property type="match status" value="1"/>
</dbReference>
<keyword evidence="6" id="KW-0472">Membrane</keyword>
<protein>
    <submittedName>
        <fullName evidence="10">TolC family outer membrane protein</fullName>
    </submittedName>
</protein>
<evidence type="ECO:0000256" key="9">
    <source>
        <dbReference type="SAM" id="SignalP"/>
    </source>
</evidence>
<dbReference type="InterPro" id="IPR003423">
    <property type="entry name" value="OMP_efflux"/>
</dbReference>
<dbReference type="PANTHER" id="PTHR30026">
    <property type="entry name" value="OUTER MEMBRANE PROTEIN TOLC"/>
    <property type="match status" value="1"/>
</dbReference>
<evidence type="ECO:0000313" key="11">
    <source>
        <dbReference type="Proteomes" id="UP000327108"/>
    </source>
</evidence>
<evidence type="ECO:0000256" key="4">
    <source>
        <dbReference type="ARBA" id="ARBA00022452"/>
    </source>
</evidence>
<dbReference type="Gene3D" id="1.20.1600.10">
    <property type="entry name" value="Outer membrane efflux proteins (OEP)"/>
    <property type="match status" value="1"/>
</dbReference>
<evidence type="ECO:0000313" key="10">
    <source>
        <dbReference type="EMBL" id="KAA9368136.1"/>
    </source>
</evidence>
<dbReference type="GO" id="GO:0009279">
    <property type="term" value="C:cell outer membrane"/>
    <property type="evidence" value="ECO:0007669"/>
    <property type="project" value="UniProtKB-SubCell"/>
</dbReference>
<feature type="signal peptide" evidence="9">
    <location>
        <begin position="1"/>
        <end position="21"/>
    </location>
</feature>
<dbReference type="AlphaFoldDB" id="A0A5N1JVW7"/>
<organism evidence="10 11">
    <name type="scientific">Ochrobactrum quorumnocens</name>
    <dbReference type="NCBI Taxonomy" id="271865"/>
    <lineage>
        <taxon>Bacteria</taxon>
        <taxon>Pseudomonadati</taxon>
        <taxon>Pseudomonadota</taxon>
        <taxon>Alphaproteobacteria</taxon>
        <taxon>Hyphomicrobiales</taxon>
        <taxon>Brucellaceae</taxon>
        <taxon>Brucella/Ochrobactrum group</taxon>
        <taxon>Ochrobactrum</taxon>
    </lineage>
</organism>
<comment type="subcellular location">
    <subcellularLocation>
        <location evidence="1">Cell outer membrane</location>
    </subcellularLocation>
</comment>
<evidence type="ECO:0000256" key="3">
    <source>
        <dbReference type="ARBA" id="ARBA00022448"/>
    </source>
</evidence>
<evidence type="ECO:0000256" key="1">
    <source>
        <dbReference type="ARBA" id="ARBA00004442"/>
    </source>
</evidence>
<gene>
    <name evidence="10" type="ORF">F3W84_11710</name>
</gene>
<name>A0A5N1JVW7_9HYPH</name>
<dbReference type="InterPro" id="IPR010130">
    <property type="entry name" value="T1SS_OMP_TolC"/>
</dbReference>
<reference evidence="10 11" key="1">
    <citation type="submission" date="2019-09" db="EMBL/GenBank/DDBJ databases">
        <title>Biological control of the noxious weed angled onion (Allium triquetrum) thwarted by endophytic bacteria in Victoria, Australia.</title>
        <authorList>
            <person name="Tehranchian P."/>
            <person name="Adair R.J."/>
            <person name="Van T.H."/>
            <person name="Morrison P.D."/>
            <person name="Williams H."/>
            <person name="Lawrie A.C."/>
        </authorList>
    </citation>
    <scope>NUCLEOTIDE SEQUENCE [LARGE SCALE GENOMIC DNA]</scope>
    <source>
        <strain evidence="10 11">RPTAtOch1</strain>
    </source>
</reference>
<dbReference type="InterPro" id="IPR051906">
    <property type="entry name" value="TolC-like"/>
</dbReference>
<dbReference type="EMBL" id="VYXQ01000009">
    <property type="protein sequence ID" value="KAA9368136.1"/>
    <property type="molecule type" value="Genomic_DNA"/>
</dbReference>
<evidence type="ECO:0000256" key="8">
    <source>
        <dbReference type="SAM" id="MobiDB-lite"/>
    </source>
</evidence>
<evidence type="ECO:0000256" key="5">
    <source>
        <dbReference type="ARBA" id="ARBA00022692"/>
    </source>
</evidence>
<dbReference type="GO" id="GO:1990281">
    <property type="term" value="C:efflux pump complex"/>
    <property type="evidence" value="ECO:0007669"/>
    <property type="project" value="TreeGrafter"/>
</dbReference>
<evidence type="ECO:0000256" key="7">
    <source>
        <dbReference type="ARBA" id="ARBA00023237"/>
    </source>
</evidence>
<dbReference type="SUPFAM" id="SSF56954">
    <property type="entry name" value="Outer membrane efflux proteins (OEP)"/>
    <property type="match status" value="1"/>
</dbReference>